<dbReference type="SFLD" id="SFLDG01082">
    <property type="entry name" value="B12-binding_domain_containing"/>
    <property type="match status" value="1"/>
</dbReference>
<dbReference type="SFLD" id="SFLDS00029">
    <property type="entry name" value="Radical_SAM"/>
    <property type="match status" value="1"/>
</dbReference>
<dbReference type="InterPro" id="IPR006638">
    <property type="entry name" value="Elp3/MiaA/NifB-like_rSAM"/>
</dbReference>
<evidence type="ECO:0000259" key="6">
    <source>
        <dbReference type="PROSITE" id="PS51918"/>
    </source>
</evidence>
<reference evidence="7 8" key="1">
    <citation type="journal article" date="2016" name="Nat. Commun.">
        <title>Thousands of microbial genomes shed light on interconnected biogeochemical processes in an aquifer system.</title>
        <authorList>
            <person name="Anantharaman K."/>
            <person name="Brown C.T."/>
            <person name="Hug L.A."/>
            <person name="Sharon I."/>
            <person name="Castelle C.J."/>
            <person name="Probst A.J."/>
            <person name="Thomas B.C."/>
            <person name="Singh A."/>
            <person name="Wilkins M.J."/>
            <person name="Karaoz U."/>
            <person name="Brodie E.L."/>
            <person name="Williams K.H."/>
            <person name="Hubbard S.S."/>
            <person name="Banfield J.F."/>
        </authorList>
    </citation>
    <scope>NUCLEOTIDE SEQUENCE [LARGE SCALE GENOMIC DNA]</scope>
</reference>
<dbReference type="PROSITE" id="PS51918">
    <property type="entry name" value="RADICAL_SAM"/>
    <property type="match status" value="1"/>
</dbReference>
<keyword evidence="4" id="KW-0408">Iron</keyword>
<evidence type="ECO:0000256" key="5">
    <source>
        <dbReference type="ARBA" id="ARBA00023014"/>
    </source>
</evidence>
<keyword evidence="3" id="KW-0479">Metal-binding</keyword>
<dbReference type="CDD" id="cd01335">
    <property type="entry name" value="Radical_SAM"/>
    <property type="match status" value="1"/>
</dbReference>
<dbReference type="GO" id="GO:0046872">
    <property type="term" value="F:metal ion binding"/>
    <property type="evidence" value="ECO:0007669"/>
    <property type="project" value="UniProtKB-KW"/>
</dbReference>
<dbReference type="InterPro" id="IPR007197">
    <property type="entry name" value="rSAM"/>
</dbReference>
<dbReference type="GO" id="GO:0051536">
    <property type="term" value="F:iron-sulfur cluster binding"/>
    <property type="evidence" value="ECO:0007669"/>
    <property type="project" value="UniProtKB-KW"/>
</dbReference>
<dbReference type="Proteomes" id="UP000178797">
    <property type="component" value="Unassembled WGS sequence"/>
</dbReference>
<dbReference type="PANTHER" id="PTHR43409">
    <property type="entry name" value="ANAEROBIC MAGNESIUM-PROTOPORPHYRIN IX MONOMETHYL ESTER CYCLASE-RELATED"/>
    <property type="match status" value="1"/>
</dbReference>
<dbReference type="SUPFAM" id="SSF102114">
    <property type="entry name" value="Radical SAM enzymes"/>
    <property type="match status" value="1"/>
</dbReference>
<evidence type="ECO:0000256" key="1">
    <source>
        <dbReference type="ARBA" id="ARBA00001966"/>
    </source>
</evidence>
<keyword evidence="5" id="KW-0411">Iron-sulfur</keyword>
<dbReference type="InterPro" id="IPR058240">
    <property type="entry name" value="rSAM_sf"/>
</dbReference>
<name>A0A1F7RXW7_9BACT</name>
<dbReference type="InterPro" id="IPR051198">
    <property type="entry name" value="BchE-like"/>
</dbReference>
<dbReference type="Pfam" id="PF04055">
    <property type="entry name" value="Radical_SAM"/>
    <property type="match status" value="1"/>
</dbReference>
<organism evidence="7 8">
    <name type="scientific">Candidatus Schekmanbacteria bacterium RBG_16_38_10</name>
    <dbReference type="NCBI Taxonomy" id="1817879"/>
    <lineage>
        <taxon>Bacteria</taxon>
        <taxon>Candidatus Schekmaniibacteriota</taxon>
    </lineage>
</organism>
<proteinExistence type="predicted"/>
<dbReference type="GO" id="GO:0003824">
    <property type="term" value="F:catalytic activity"/>
    <property type="evidence" value="ECO:0007669"/>
    <property type="project" value="InterPro"/>
</dbReference>
<keyword evidence="2" id="KW-0949">S-adenosyl-L-methionine</keyword>
<feature type="domain" description="Radical SAM core" evidence="6">
    <location>
        <begin position="202"/>
        <end position="440"/>
    </location>
</feature>
<evidence type="ECO:0000256" key="2">
    <source>
        <dbReference type="ARBA" id="ARBA00022691"/>
    </source>
</evidence>
<evidence type="ECO:0000256" key="3">
    <source>
        <dbReference type="ARBA" id="ARBA00022723"/>
    </source>
</evidence>
<evidence type="ECO:0000256" key="4">
    <source>
        <dbReference type="ARBA" id="ARBA00023004"/>
    </source>
</evidence>
<gene>
    <name evidence="7" type="ORF">A2W05_11695</name>
</gene>
<sequence>MIRNRGYYAYPPAGLQHLVKALSGRNLQFRILDLNYLFLKRVIYDDSFNYQNWLDMLDECLNEYRPSIVGVTAISVYADVFKPTFPLTSILKRLRDHDDCIVIAGGPTATNETENYLKGDFCHFIVEGEGENKINFLFDHMFDCKEIHKPTPGIFFRFEDKIEHSNGEKDVVSLHGSLIDTYKLIPIEDYHNVGCTNPFSRMAGQEKPFIGIQLNRGCRANCEFCDVTKFMGMGLRQYPVEDLLDDINYLVKERGIRHFEILDDDFLGTPSFKEGIVELLKGMVSLRQQYDITWSAGNGLIAASLTEEMLCLMRDSGCVGFRIGIESGNGEMQKKMKKPASLPLLRRAGKMLQKFPEIFVAGNYIIGFFGTETFGQMLDTFKFSCEMNLDGANFAVFQFTSKTTAKETHGDRRTATEFIPSKDSSKGEIAASEDVVSGPDIFNIPKDSVPSPEQVKQIWFAFNLIVNYINNKNLKEGGRPEKLARYLEAVQLVYPANPYMSLFAGLSHVLIGNQGFAQKHREKTKKNLQGSEYWNTRFNQFGLSKIVNDFPQNAAEVQEVLEPLRKRYSEWAGQS</sequence>
<comment type="caution">
    <text evidence="7">The sequence shown here is derived from an EMBL/GenBank/DDBJ whole genome shotgun (WGS) entry which is preliminary data.</text>
</comment>
<dbReference type="AlphaFoldDB" id="A0A1F7RXW7"/>
<dbReference type="EMBL" id="MGDE01000095">
    <property type="protein sequence ID" value="OGL46311.1"/>
    <property type="molecule type" value="Genomic_DNA"/>
</dbReference>
<accession>A0A1F7RXW7</accession>
<dbReference type="Gene3D" id="3.80.30.20">
    <property type="entry name" value="tm_1862 like domain"/>
    <property type="match status" value="1"/>
</dbReference>
<dbReference type="InterPro" id="IPR023404">
    <property type="entry name" value="rSAM_horseshoe"/>
</dbReference>
<evidence type="ECO:0000313" key="8">
    <source>
        <dbReference type="Proteomes" id="UP000178797"/>
    </source>
</evidence>
<protein>
    <recommendedName>
        <fullName evidence="6">Radical SAM core domain-containing protein</fullName>
    </recommendedName>
</protein>
<comment type="cofactor">
    <cofactor evidence="1">
        <name>[4Fe-4S] cluster</name>
        <dbReference type="ChEBI" id="CHEBI:49883"/>
    </cofactor>
</comment>
<evidence type="ECO:0000313" key="7">
    <source>
        <dbReference type="EMBL" id="OGL46311.1"/>
    </source>
</evidence>
<dbReference type="SMART" id="SM00729">
    <property type="entry name" value="Elp3"/>
    <property type="match status" value="1"/>
</dbReference>
<dbReference type="Gene3D" id="3.40.50.280">
    <property type="entry name" value="Cobalamin-binding domain"/>
    <property type="match status" value="1"/>
</dbReference>